<evidence type="ECO:0000313" key="1">
    <source>
        <dbReference type="EMBL" id="CAD8989530.1"/>
    </source>
</evidence>
<dbReference type="AlphaFoldDB" id="A0A7S1HS60"/>
<reference evidence="1" key="1">
    <citation type="submission" date="2021-01" db="EMBL/GenBank/DDBJ databases">
        <authorList>
            <person name="Corre E."/>
            <person name="Pelletier E."/>
            <person name="Niang G."/>
            <person name="Scheremetjew M."/>
            <person name="Finn R."/>
            <person name="Kale V."/>
            <person name="Holt S."/>
            <person name="Cochrane G."/>
            <person name="Meng A."/>
            <person name="Brown T."/>
            <person name="Cohen L."/>
        </authorList>
    </citation>
    <scope>NUCLEOTIDE SEQUENCE</scope>
    <source>
        <strain evidence="1">NIES-381</strain>
    </source>
</reference>
<organism evidence="1">
    <name type="scientific">Eutreptiella gymnastica</name>
    <dbReference type="NCBI Taxonomy" id="73025"/>
    <lineage>
        <taxon>Eukaryota</taxon>
        <taxon>Discoba</taxon>
        <taxon>Euglenozoa</taxon>
        <taxon>Euglenida</taxon>
        <taxon>Spirocuta</taxon>
        <taxon>Euglenophyceae</taxon>
        <taxon>Eutreptiales</taxon>
        <taxon>Eutreptiaceae</taxon>
        <taxon>Eutreptiella</taxon>
    </lineage>
</organism>
<name>A0A7S1HS60_9EUGL</name>
<dbReference type="EMBL" id="HBGA01001510">
    <property type="protein sequence ID" value="CAD8989530.1"/>
    <property type="molecule type" value="Transcribed_RNA"/>
</dbReference>
<protein>
    <submittedName>
        <fullName evidence="1">Uncharacterized protein</fullName>
    </submittedName>
</protein>
<gene>
    <name evidence="1" type="ORF">EGYM00392_LOCUS571</name>
</gene>
<accession>A0A7S1HS60</accession>
<sequence>MLNHEVPFHGYLPSQIPSTCDVVDANHGWKVQIRGSTVDLDGDWRPQNLLACLQKPANGKKKFDVVLQFTGCWLLAGLPGMQTDPNRPTPIPCLSTGKVLRYLQHLVLRQSSACACRQVKVACCFPS</sequence>
<proteinExistence type="predicted"/>